<organism evidence="1 2">
    <name type="scientific">Engystomops pustulosus</name>
    <name type="common">Tungara frog</name>
    <name type="synonym">Physalaemus pustulosus</name>
    <dbReference type="NCBI Taxonomy" id="76066"/>
    <lineage>
        <taxon>Eukaryota</taxon>
        <taxon>Metazoa</taxon>
        <taxon>Chordata</taxon>
        <taxon>Craniata</taxon>
        <taxon>Vertebrata</taxon>
        <taxon>Euteleostomi</taxon>
        <taxon>Amphibia</taxon>
        <taxon>Batrachia</taxon>
        <taxon>Anura</taxon>
        <taxon>Neobatrachia</taxon>
        <taxon>Hyloidea</taxon>
        <taxon>Leptodactylidae</taxon>
        <taxon>Leiuperinae</taxon>
        <taxon>Engystomops</taxon>
    </lineage>
</organism>
<name>A0AAV7C616_ENGPU</name>
<sequence>MAYLCSVLQEMCLDVRRSAALHLPGYLRAPYNELIVFCLQRSRLPVNKMWEVCTYSMFGYRTIYQLKEDTAFSSMGWGRRVVSTTERCTNTKPS</sequence>
<reference evidence="1" key="1">
    <citation type="thesis" date="2020" institute="ProQuest LLC" country="789 East Eisenhower Parkway, Ann Arbor, MI, USA">
        <title>Comparative Genomics and Chromosome Evolution.</title>
        <authorList>
            <person name="Mudd A.B."/>
        </authorList>
    </citation>
    <scope>NUCLEOTIDE SEQUENCE</scope>
    <source>
        <strain evidence="1">237g6f4</strain>
        <tissue evidence="1">Blood</tissue>
    </source>
</reference>
<dbReference type="EMBL" id="WNYA01000003">
    <property type="protein sequence ID" value="KAG8580066.1"/>
    <property type="molecule type" value="Genomic_DNA"/>
</dbReference>
<keyword evidence="2" id="KW-1185">Reference proteome</keyword>
<dbReference type="AlphaFoldDB" id="A0AAV7C616"/>
<evidence type="ECO:0000313" key="1">
    <source>
        <dbReference type="EMBL" id="KAG8580066.1"/>
    </source>
</evidence>
<dbReference type="Proteomes" id="UP000824782">
    <property type="component" value="Unassembled WGS sequence"/>
</dbReference>
<protein>
    <submittedName>
        <fullName evidence="1">Uncharacterized protein</fullName>
    </submittedName>
</protein>
<proteinExistence type="predicted"/>
<accession>A0AAV7C616</accession>
<gene>
    <name evidence="1" type="ORF">GDO81_007116</name>
</gene>
<evidence type="ECO:0000313" key="2">
    <source>
        <dbReference type="Proteomes" id="UP000824782"/>
    </source>
</evidence>
<comment type="caution">
    <text evidence="1">The sequence shown here is derived from an EMBL/GenBank/DDBJ whole genome shotgun (WGS) entry which is preliminary data.</text>
</comment>